<evidence type="ECO:0000313" key="2">
    <source>
        <dbReference type="EMBL" id="QHS86033.1"/>
    </source>
</evidence>
<sequence length="310" mass="32249">MDAVSGDVLSFLVGGLLVGLAMYLAIKYQGTLPTSAPQLPLIAITFIANLLPFALLTYGFAGDFINQEYLTPRLSAPSIGAFLAMLIVGLGGQAYAGTQGVDLSAQDTSGLLWCTIPGMENAESPWIPTAFISTATIASYYLFWAWHTNRAYRGMLLGFISVLVVQLMAFALGGCSASYIPLLGNSTINIVIAIIIGIMVALITYLSTSLAGGLKYDPFPTSTTAGGAGGTGGNTTANCPWGTTSIGNNTCKSNAGGTPVCEYGYVMHKGECAKLLKTAGTSQAVQEGDENTFVAELYKNGQLVTDSIAA</sequence>
<feature type="transmembrane region" description="Helical" evidence="1">
    <location>
        <begin position="7"/>
        <end position="26"/>
    </location>
</feature>
<feature type="transmembrane region" description="Helical" evidence="1">
    <location>
        <begin position="74"/>
        <end position="96"/>
    </location>
</feature>
<dbReference type="AlphaFoldDB" id="A0A6C0B3I7"/>
<keyword evidence="1" id="KW-1133">Transmembrane helix</keyword>
<keyword evidence="1" id="KW-0812">Transmembrane</keyword>
<feature type="transmembrane region" description="Helical" evidence="1">
    <location>
        <begin position="186"/>
        <end position="206"/>
    </location>
</feature>
<feature type="transmembrane region" description="Helical" evidence="1">
    <location>
        <begin position="38"/>
        <end position="62"/>
    </location>
</feature>
<protein>
    <submittedName>
        <fullName evidence="2">Uncharacterized protein</fullName>
    </submittedName>
</protein>
<proteinExistence type="predicted"/>
<accession>A0A6C0B3I7</accession>
<name>A0A6C0B3I7_9ZZZZ</name>
<evidence type="ECO:0000256" key="1">
    <source>
        <dbReference type="SAM" id="Phobius"/>
    </source>
</evidence>
<feature type="transmembrane region" description="Helical" evidence="1">
    <location>
        <begin position="126"/>
        <end position="144"/>
    </location>
</feature>
<reference evidence="2" key="1">
    <citation type="journal article" date="2020" name="Nature">
        <title>Giant virus diversity and host interactions through global metagenomics.</title>
        <authorList>
            <person name="Schulz F."/>
            <person name="Roux S."/>
            <person name="Paez-Espino D."/>
            <person name="Jungbluth S."/>
            <person name="Walsh D.A."/>
            <person name="Denef V.J."/>
            <person name="McMahon K.D."/>
            <person name="Konstantinidis K.T."/>
            <person name="Eloe-Fadrosh E.A."/>
            <person name="Kyrpides N.C."/>
            <person name="Woyke T."/>
        </authorList>
    </citation>
    <scope>NUCLEOTIDE SEQUENCE</scope>
    <source>
        <strain evidence="2">GVMAG-M-3300009185-7</strain>
    </source>
</reference>
<feature type="transmembrane region" description="Helical" evidence="1">
    <location>
        <begin position="156"/>
        <end position="180"/>
    </location>
</feature>
<organism evidence="2">
    <name type="scientific">viral metagenome</name>
    <dbReference type="NCBI Taxonomy" id="1070528"/>
    <lineage>
        <taxon>unclassified sequences</taxon>
        <taxon>metagenomes</taxon>
        <taxon>organismal metagenomes</taxon>
    </lineage>
</organism>
<keyword evidence="1" id="KW-0472">Membrane</keyword>
<dbReference type="EMBL" id="MN739050">
    <property type="protein sequence ID" value="QHS86033.1"/>
    <property type="molecule type" value="Genomic_DNA"/>
</dbReference>